<protein>
    <recommendedName>
        <fullName evidence="5">Class F sortase</fullName>
    </recommendedName>
</protein>
<evidence type="ECO:0008006" key="5">
    <source>
        <dbReference type="Google" id="ProtNLM"/>
    </source>
</evidence>
<keyword evidence="2" id="KW-1133">Transmembrane helix</keyword>
<evidence type="ECO:0000313" key="4">
    <source>
        <dbReference type="Proteomes" id="UP000287171"/>
    </source>
</evidence>
<organism evidence="3 4">
    <name type="scientific">Dictyobacter alpinus</name>
    <dbReference type="NCBI Taxonomy" id="2014873"/>
    <lineage>
        <taxon>Bacteria</taxon>
        <taxon>Bacillati</taxon>
        <taxon>Chloroflexota</taxon>
        <taxon>Ktedonobacteria</taxon>
        <taxon>Ktedonobacterales</taxon>
        <taxon>Dictyobacteraceae</taxon>
        <taxon>Dictyobacter</taxon>
    </lineage>
</organism>
<keyword evidence="2" id="KW-0472">Membrane</keyword>
<dbReference type="SUPFAM" id="SSF63817">
    <property type="entry name" value="Sortase"/>
    <property type="match status" value="1"/>
</dbReference>
<keyword evidence="4" id="KW-1185">Reference proteome</keyword>
<keyword evidence="2" id="KW-0812">Transmembrane</keyword>
<accession>A0A402B4V2</accession>
<gene>
    <name evidence="3" type="ORF">KDA_18550</name>
</gene>
<feature type="transmembrane region" description="Helical" evidence="2">
    <location>
        <begin position="7"/>
        <end position="27"/>
    </location>
</feature>
<dbReference type="AlphaFoldDB" id="A0A402B4V2"/>
<name>A0A402B4V2_9CHLR</name>
<keyword evidence="1" id="KW-0378">Hydrolase</keyword>
<dbReference type="EMBL" id="BIFT01000001">
    <property type="protein sequence ID" value="GCE26371.1"/>
    <property type="molecule type" value="Genomic_DNA"/>
</dbReference>
<evidence type="ECO:0000256" key="1">
    <source>
        <dbReference type="ARBA" id="ARBA00022801"/>
    </source>
</evidence>
<dbReference type="GO" id="GO:0016787">
    <property type="term" value="F:hydrolase activity"/>
    <property type="evidence" value="ECO:0007669"/>
    <property type="project" value="UniProtKB-KW"/>
</dbReference>
<evidence type="ECO:0000256" key="2">
    <source>
        <dbReference type="SAM" id="Phobius"/>
    </source>
</evidence>
<dbReference type="Proteomes" id="UP000287171">
    <property type="component" value="Unassembled WGS sequence"/>
</dbReference>
<comment type="caution">
    <text evidence="3">The sequence shown here is derived from an EMBL/GenBank/DDBJ whole genome shotgun (WGS) entry which is preliminary data.</text>
</comment>
<dbReference type="Pfam" id="PF04203">
    <property type="entry name" value="Sortase"/>
    <property type="match status" value="1"/>
</dbReference>
<proteinExistence type="predicted"/>
<dbReference type="InterPro" id="IPR042001">
    <property type="entry name" value="Sortase_F"/>
</dbReference>
<dbReference type="Gene3D" id="2.40.260.10">
    <property type="entry name" value="Sortase"/>
    <property type="match status" value="1"/>
</dbReference>
<dbReference type="RefSeq" id="WP_161982047.1">
    <property type="nucleotide sequence ID" value="NZ_BIFT01000001.1"/>
</dbReference>
<reference evidence="4" key="1">
    <citation type="submission" date="2018-12" db="EMBL/GenBank/DDBJ databases">
        <title>Tengunoibacter tsumagoiensis gen. nov., sp. nov., Dictyobacter kobayashii sp. nov., D. alpinus sp. nov., and D. joshuensis sp. nov. and description of Dictyobacteraceae fam. nov. within the order Ktedonobacterales isolated from Tengu-no-mugimeshi.</title>
        <authorList>
            <person name="Wang C.M."/>
            <person name="Zheng Y."/>
            <person name="Sakai Y."/>
            <person name="Toyoda A."/>
            <person name="Minakuchi Y."/>
            <person name="Abe K."/>
            <person name="Yokota A."/>
            <person name="Yabe S."/>
        </authorList>
    </citation>
    <scope>NUCLEOTIDE SEQUENCE [LARGE SCALE GENOMIC DNA]</scope>
    <source>
        <strain evidence="4">Uno16</strain>
    </source>
</reference>
<dbReference type="InterPro" id="IPR023365">
    <property type="entry name" value="Sortase_dom-sf"/>
</dbReference>
<dbReference type="CDD" id="cd05829">
    <property type="entry name" value="Sortase_F"/>
    <property type="match status" value="1"/>
</dbReference>
<dbReference type="InterPro" id="IPR005754">
    <property type="entry name" value="Sortase"/>
</dbReference>
<evidence type="ECO:0000313" key="3">
    <source>
        <dbReference type="EMBL" id="GCE26371.1"/>
    </source>
</evidence>
<sequence length="211" mass="23014">MHTRQRYWFGLALLFVLLSIGLGIWAWSSIISMQKTVDQHAVNKAVSSPVVVSPTPKHTINISAGAHLVIPAIGVDAPVELVGKNPDGLMDVPTKNRWEGVGWYKEGPVPGQAGSAVIDGHLDRPGGAPAVFWRLRDLHVGDVVSVKEKAGRTLRFKVTKVASYKPDEAPIEQIFGQKQGTFLNLITCAGIWIPAEHQTTERLVVYTKLVP</sequence>